<keyword evidence="1" id="KW-0472">Membrane</keyword>
<dbReference type="RefSeq" id="WP_301210384.1">
    <property type="nucleotide sequence ID" value="NZ_JAROCF010000001.1"/>
</dbReference>
<comment type="caution">
    <text evidence="2">The sequence shown here is derived from an EMBL/GenBank/DDBJ whole genome shotgun (WGS) entry which is preliminary data.</text>
</comment>
<gene>
    <name evidence="2" type="ORF">P5G50_05765</name>
</gene>
<keyword evidence="1" id="KW-0812">Transmembrane</keyword>
<sequence length="389" mass="41366">MENDAVTEVVIVERRRRWVVATAFTIVIVAAAVGAVFGWQSFARTVTAATDRDLARASAALSAATDVRGSALDKAHAALSSLEAYAAQPRPAYLPEATAKALSDAHATVAETSKGLTYAPFEEPHVAPLPDLLPWTILDRTQRSEAITRRESAETKAYKADARTLDAAVRTLSSATTAVYKVLASQGEQVLSADSSSTYASRIELRHAIDAGASGVMSAQFGGSGLLRIMSTIDAVNASQAAGEAAKQDPAYPVRARIEEYARSIAHGVTLDVEYHQLVSGLGDGWYSGTTQYNETDGGWATIDLNYSVQDGFARGDVDAKALITHEVGHAQVVRPECKPLFEGPVFNRDDEMWATAWAISLGFDTGGAGIEAYGRPSDEQIAVAGQCR</sequence>
<keyword evidence="1" id="KW-1133">Transmembrane helix</keyword>
<evidence type="ECO:0000256" key="1">
    <source>
        <dbReference type="SAM" id="Phobius"/>
    </source>
</evidence>
<feature type="transmembrane region" description="Helical" evidence="1">
    <location>
        <begin position="18"/>
        <end position="39"/>
    </location>
</feature>
<organism evidence="2 3">
    <name type="scientific">Leifsonia williamsii</name>
    <dbReference type="NCBI Taxonomy" id="3035919"/>
    <lineage>
        <taxon>Bacteria</taxon>
        <taxon>Bacillati</taxon>
        <taxon>Actinomycetota</taxon>
        <taxon>Actinomycetes</taxon>
        <taxon>Micrococcales</taxon>
        <taxon>Microbacteriaceae</taxon>
        <taxon>Leifsonia</taxon>
    </lineage>
</organism>
<dbReference type="EMBL" id="JAROCF010000001">
    <property type="protein sequence ID" value="MDN4613957.1"/>
    <property type="molecule type" value="Genomic_DNA"/>
</dbReference>
<name>A0ABT8KA89_9MICO</name>
<keyword evidence="3" id="KW-1185">Reference proteome</keyword>
<evidence type="ECO:0000313" key="3">
    <source>
        <dbReference type="Proteomes" id="UP001174208"/>
    </source>
</evidence>
<reference evidence="2" key="1">
    <citation type="submission" date="2023-06" db="EMBL/GenBank/DDBJ databases">
        <title>MT1 and MT2 Draft Genomes of Novel Species.</title>
        <authorList>
            <person name="Venkateswaran K."/>
        </authorList>
    </citation>
    <scope>NUCLEOTIDE SEQUENCE</scope>
    <source>
        <strain evidence="2">F6_8S_P_1B</strain>
    </source>
</reference>
<protein>
    <submittedName>
        <fullName evidence="2">Uncharacterized protein</fullName>
    </submittedName>
</protein>
<dbReference type="Proteomes" id="UP001174208">
    <property type="component" value="Unassembled WGS sequence"/>
</dbReference>
<evidence type="ECO:0000313" key="2">
    <source>
        <dbReference type="EMBL" id="MDN4613957.1"/>
    </source>
</evidence>
<accession>A0ABT8KA89</accession>
<proteinExistence type="predicted"/>